<accession>V5WCX5</accession>
<dbReference type="KEGG" id="slr:L21SP2_0226"/>
<dbReference type="Proteomes" id="UP000018680">
    <property type="component" value="Chromosome"/>
</dbReference>
<keyword evidence="4" id="KW-1185">Reference proteome</keyword>
<dbReference type="Gene3D" id="3.40.800.20">
    <property type="entry name" value="Histone deacetylase domain"/>
    <property type="match status" value="1"/>
</dbReference>
<name>V5WCX5_9SPIO</name>
<dbReference type="HOGENOM" id="CLU_007727_1_0_12"/>
<dbReference type="SUPFAM" id="SSF52768">
    <property type="entry name" value="Arginase/deacetylase"/>
    <property type="match status" value="1"/>
</dbReference>
<dbReference type="STRING" id="1307761.L21SP2_0226"/>
<reference evidence="3 4" key="1">
    <citation type="journal article" date="2015" name="Stand. Genomic Sci.">
        <title>Complete genome sequence and description of Salinispira pacifica gen. nov., sp. nov., a novel spirochaete isolated form a hypersaline microbial mat.</title>
        <authorList>
            <person name="Ben Hania W."/>
            <person name="Joseph M."/>
            <person name="Schumann P."/>
            <person name="Bunk B."/>
            <person name="Fiebig A."/>
            <person name="Sproer C."/>
            <person name="Klenk H.P."/>
            <person name="Fardeau M.L."/>
            <person name="Spring S."/>
        </authorList>
    </citation>
    <scope>NUCLEOTIDE SEQUENCE [LARGE SCALE GENOMIC DNA]</scope>
    <source>
        <strain evidence="3 4">L21-RPul-D2</strain>
    </source>
</reference>
<sequence>MQIIYDPSDTLDISDYGIDIPISFNNARKTTELLTEDYRKSAENKAGEKAGENRRMASLPSWYHTELDPPPGTRELSAVHDPAYIGRLLDGGTNLEKEIIRTFELVDEDGNYNRYSPDSAGKNLEELFAVILRRGGGSAKAARLALEKGSAFYFGGGFHHAHYSFGSGFCFYNDMLAAREMLSSPGDAPLTWIIDIDAHKGDGTAELVQRMNEQEDRSVIDLSIHMAQGWPLDLKRIPPGYDADPAWIPAALDIPVFTHAQDQYLPLLRKGLEDMEAMSLKRWGRKTPELAFVVAGADPFEEDELPSTQLLKLSRSTMLERNRLVHGFLMERNIPAAYVQAGNYGNNSWKVYYDFLSELQARER</sequence>
<dbReference type="PRINTS" id="PR01270">
    <property type="entry name" value="HDASUPER"/>
</dbReference>
<comment type="similarity">
    <text evidence="1">Belongs to the histone deacetylase family.</text>
</comment>
<evidence type="ECO:0000256" key="1">
    <source>
        <dbReference type="ARBA" id="ARBA00005947"/>
    </source>
</evidence>
<dbReference type="GO" id="GO:0004407">
    <property type="term" value="F:histone deacetylase activity"/>
    <property type="evidence" value="ECO:0007669"/>
    <property type="project" value="TreeGrafter"/>
</dbReference>
<dbReference type="InterPro" id="IPR037138">
    <property type="entry name" value="His_deacetylse_dom_sf"/>
</dbReference>
<dbReference type="GO" id="GO:0040029">
    <property type="term" value="P:epigenetic regulation of gene expression"/>
    <property type="evidence" value="ECO:0007669"/>
    <property type="project" value="TreeGrafter"/>
</dbReference>
<dbReference type="InterPro" id="IPR000286">
    <property type="entry name" value="HDACs"/>
</dbReference>
<dbReference type="PANTHER" id="PTHR10625:SF19">
    <property type="entry name" value="HISTONE DEACETYLASE 12"/>
    <property type="match status" value="1"/>
</dbReference>
<evidence type="ECO:0000313" key="4">
    <source>
        <dbReference type="Proteomes" id="UP000018680"/>
    </source>
</evidence>
<dbReference type="AlphaFoldDB" id="V5WCX5"/>
<proteinExistence type="inferred from homology"/>
<dbReference type="Pfam" id="PF00850">
    <property type="entry name" value="Hist_deacetyl"/>
    <property type="match status" value="1"/>
</dbReference>
<evidence type="ECO:0000313" key="3">
    <source>
        <dbReference type="EMBL" id="AHC13668.1"/>
    </source>
</evidence>
<dbReference type="eggNOG" id="COG0123">
    <property type="taxonomic scope" value="Bacteria"/>
</dbReference>
<dbReference type="EMBL" id="CP006939">
    <property type="protein sequence ID" value="AHC13668.1"/>
    <property type="molecule type" value="Genomic_DNA"/>
</dbReference>
<dbReference type="InterPro" id="IPR023801">
    <property type="entry name" value="His_deacetylse_dom"/>
</dbReference>
<evidence type="ECO:0000259" key="2">
    <source>
        <dbReference type="Pfam" id="PF00850"/>
    </source>
</evidence>
<gene>
    <name evidence="3" type="ORF">L21SP2_0226</name>
</gene>
<dbReference type="RefSeq" id="WP_024266601.1">
    <property type="nucleotide sequence ID" value="NC_023035.1"/>
</dbReference>
<dbReference type="InterPro" id="IPR023696">
    <property type="entry name" value="Ureohydrolase_dom_sf"/>
</dbReference>
<dbReference type="PANTHER" id="PTHR10625">
    <property type="entry name" value="HISTONE DEACETYLASE HDAC1-RELATED"/>
    <property type="match status" value="1"/>
</dbReference>
<organism evidence="3 4">
    <name type="scientific">Salinispira pacifica</name>
    <dbReference type="NCBI Taxonomy" id="1307761"/>
    <lineage>
        <taxon>Bacteria</taxon>
        <taxon>Pseudomonadati</taxon>
        <taxon>Spirochaetota</taxon>
        <taxon>Spirochaetia</taxon>
        <taxon>Spirochaetales</taxon>
        <taxon>Spirochaetaceae</taxon>
        <taxon>Salinispira</taxon>
    </lineage>
</organism>
<protein>
    <submittedName>
        <fullName evidence="3">Histone deacetylase family protein</fullName>
    </submittedName>
</protein>
<dbReference type="OrthoDB" id="9808367at2"/>
<feature type="domain" description="Histone deacetylase" evidence="2">
    <location>
        <begin position="72"/>
        <end position="348"/>
    </location>
</feature>